<feature type="region of interest" description="Disordered" evidence="2">
    <location>
        <begin position="451"/>
        <end position="473"/>
    </location>
</feature>
<name>A0A2A6BGK2_PRIPA</name>
<gene>
    <name evidence="3" type="primary">WBGene00272116</name>
</gene>
<evidence type="ECO:0000256" key="2">
    <source>
        <dbReference type="SAM" id="MobiDB-lite"/>
    </source>
</evidence>
<sequence length="473" mass="54058">MDQRTPSPPQDVDEKGTPTSSAVEENGLTNSGDMSKRRAGAKPVIVSSEREVSFLARVGLNSLEEVETMLRDTLEELDQFRQMLEHVKALGKVEDIPQLIEKMHSERVAFQRELSGWDAVREEFRQLASVVKLQENERFVDRWHSMNHELQLLTEKVNGMKVQAEVEEGRLLFYKNKVEQLEKQNAILVKEQKRIVEQQSQESNPGQMVMGQMRTYITPSAHSGSALLRTSDRVMGKSIGMMANALPEMAKYSGEKEDWNDFETGFMIRYGKMDTVIALSLLKDHLEGEAKDALRTIPFEEKNKGVESVLKWLRSRLSNETPFEELEVDKMLRHQTVDGKSVGNICEELEYLTAKLNVNDVLGMEDARRRQLLILYEGKQREHERLISLFGENASYAKMKAALVELEYLRNTELRIHNGISTSWRYDNGMSNEWKTESFYGNTKTESFSGRGYMGAQSGPRGGVEMISRDSDQ</sequence>
<reference evidence="4" key="1">
    <citation type="journal article" date="2008" name="Nat. Genet.">
        <title>The Pristionchus pacificus genome provides a unique perspective on nematode lifestyle and parasitism.</title>
        <authorList>
            <person name="Dieterich C."/>
            <person name="Clifton S.W."/>
            <person name="Schuster L.N."/>
            <person name="Chinwalla A."/>
            <person name="Delehaunty K."/>
            <person name="Dinkelacker I."/>
            <person name="Fulton L."/>
            <person name="Fulton R."/>
            <person name="Godfrey J."/>
            <person name="Minx P."/>
            <person name="Mitreva M."/>
            <person name="Roeseler W."/>
            <person name="Tian H."/>
            <person name="Witte H."/>
            <person name="Yang S.P."/>
            <person name="Wilson R.K."/>
            <person name="Sommer R.J."/>
        </authorList>
    </citation>
    <scope>NUCLEOTIDE SEQUENCE [LARGE SCALE GENOMIC DNA]</scope>
    <source>
        <strain evidence="4">PS312</strain>
    </source>
</reference>
<proteinExistence type="predicted"/>
<dbReference type="Proteomes" id="UP000005239">
    <property type="component" value="Unassembled WGS sequence"/>
</dbReference>
<feature type="compositionally biased region" description="Polar residues" evidence="2">
    <location>
        <begin position="17"/>
        <end position="33"/>
    </location>
</feature>
<accession>A0A2A6BGK2</accession>
<organism evidence="3 4">
    <name type="scientific">Pristionchus pacificus</name>
    <name type="common">Parasitic nematode worm</name>
    <dbReference type="NCBI Taxonomy" id="54126"/>
    <lineage>
        <taxon>Eukaryota</taxon>
        <taxon>Metazoa</taxon>
        <taxon>Ecdysozoa</taxon>
        <taxon>Nematoda</taxon>
        <taxon>Chromadorea</taxon>
        <taxon>Rhabditida</taxon>
        <taxon>Rhabditina</taxon>
        <taxon>Diplogasteromorpha</taxon>
        <taxon>Diplogasteroidea</taxon>
        <taxon>Neodiplogasteridae</taxon>
        <taxon>Pristionchus</taxon>
    </lineage>
</organism>
<evidence type="ECO:0000256" key="1">
    <source>
        <dbReference type="SAM" id="Coils"/>
    </source>
</evidence>
<evidence type="ECO:0000313" key="4">
    <source>
        <dbReference type="Proteomes" id="UP000005239"/>
    </source>
</evidence>
<reference evidence="3" key="2">
    <citation type="submission" date="2022-06" db="UniProtKB">
        <authorList>
            <consortium name="EnsemblMetazoa"/>
        </authorList>
    </citation>
    <scope>IDENTIFICATION</scope>
    <source>
        <strain evidence="3">PS312</strain>
    </source>
</reference>
<dbReference type="EnsemblMetazoa" id="PPA33747.1">
    <property type="protein sequence ID" value="PPA33747.1"/>
    <property type="gene ID" value="WBGene00272116"/>
</dbReference>
<feature type="coiled-coil region" evidence="1">
    <location>
        <begin position="164"/>
        <end position="198"/>
    </location>
</feature>
<keyword evidence="1" id="KW-0175">Coiled coil</keyword>
<feature type="coiled-coil region" evidence="1">
    <location>
        <begin position="63"/>
        <end position="90"/>
    </location>
</feature>
<evidence type="ECO:0000313" key="3">
    <source>
        <dbReference type="EnsemblMetazoa" id="PPA33747.1"/>
    </source>
</evidence>
<keyword evidence="4" id="KW-1185">Reference proteome</keyword>
<protein>
    <submittedName>
        <fullName evidence="3">Uncharacterized protein</fullName>
    </submittedName>
</protein>
<feature type="region of interest" description="Disordered" evidence="2">
    <location>
        <begin position="1"/>
        <end position="42"/>
    </location>
</feature>
<accession>A0A8R1UPB5</accession>
<dbReference type="AlphaFoldDB" id="A0A2A6BGK2"/>